<evidence type="ECO:0000313" key="2">
    <source>
        <dbReference type="EMBL" id="PWG61395.1"/>
    </source>
</evidence>
<dbReference type="Proteomes" id="UP000245474">
    <property type="component" value="Unassembled WGS sequence"/>
</dbReference>
<feature type="domain" description="HDOD" evidence="1">
    <location>
        <begin position="28"/>
        <end position="223"/>
    </location>
</feature>
<gene>
    <name evidence="2" type="ORF">DEM34_16635</name>
</gene>
<evidence type="ECO:0000259" key="1">
    <source>
        <dbReference type="PROSITE" id="PS51833"/>
    </source>
</evidence>
<keyword evidence="3" id="KW-1185">Reference proteome</keyword>
<accession>A0A2U2MX01</accession>
<organism evidence="2 3">
    <name type="scientific">Sediminicurvatus halobius</name>
    <dbReference type="NCBI Taxonomy" id="2182432"/>
    <lineage>
        <taxon>Bacteria</taxon>
        <taxon>Pseudomonadati</taxon>
        <taxon>Pseudomonadota</taxon>
        <taxon>Gammaproteobacteria</taxon>
        <taxon>Chromatiales</taxon>
        <taxon>Ectothiorhodospiraceae</taxon>
        <taxon>Sediminicurvatus</taxon>
    </lineage>
</organism>
<reference evidence="2 3" key="1">
    <citation type="submission" date="2018-05" db="EMBL/GenBank/DDBJ databases">
        <title>Spiribacter halobius sp. nov., a moderately halophilic bacterium isolated from marine solar saltern.</title>
        <authorList>
            <person name="Zheng W.-S."/>
            <person name="Lu D.-C."/>
            <person name="Du Z.-J."/>
        </authorList>
    </citation>
    <scope>NUCLEOTIDE SEQUENCE [LARGE SCALE GENOMIC DNA]</scope>
    <source>
        <strain evidence="2 3">E85</strain>
    </source>
</reference>
<dbReference type="AlphaFoldDB" id="A0A2U2MX01"/>
<dbReference type="PANTHER" id="PTHR33525:SF3">
    <property type="entry name" value="RIBONUCLEASE Y"/>
    <property type="match status" value="1"/>
</dbReference>
<evidence type="ECO:0000313" key="3">
    <source>
        <dbReference type="Proteomes" id="UP000245474"/>
    </source>
</evidence>
<dbReference type="Gene3D" id="1.10.3210.10">
    <property type="entry name" value="Hypothetical protein af1432"/>
    <property type="match status" value="1"/>
</dbReference>
<dbReference type="PROSITE" id="PS51833">
    <property type="entry name" value="HDOD"/>
    <property type="match status" value="1"/>
</dbReference>
<proteinExistence type="predicted"/>
<dbReference type="Pfam" id="PF08668">
    <property type="entry name" value="HDOD"/>
    <property type="match status" value="1"/>
</dbReference>
<dbReference type="InterPro" id="IPR013976">
    <property type="entry name" value="HDOD"/>
</dbReference>
<name>A0A2U2MX01_9GAMM</name>
<dbReference type="GO" id="GO:0016787">
    <property type="term" value="F:hydrolase activity"/>
    <property type="evidence" value="ECO:0007669"/>
    <property type="project" value="UniProtKB-KW"/>
</dbReference>
<dbReference type="InterPro" id="IPR052340">
    <property type="entry name" value="RNase_Y/CdgJ"/>
</dbReference>
<sequence>MRAGRSTGAQGGTTHMQPEDIASRLSELVSLPRAYHRISEMIDDERYGAADIGRVISHDPALTARLLRLVNSAYYRLPRHVDTVPLAINVVGTRALHELVLATAVASAFSRIDTRLVDMADFWHHSIYCGLMARLLSRELDVGEAEQAFIAGLLHDLGKLALYHELPDETEDILETFAETDTPLHAVEREQLGFDHADVGGALLKAWDLPAVYREAVGCHHRPGESRLYRDEACLVHAANALSKPVEPGHKVRREAVSEPELDPAAAERIRLDAGQVESLRVEADLQSIEVYATLFGR</sequence>
<dbReference type="EMBL" id="QFFI01000036">
    <property type="protein sequence ID" value="PWG61395.1"/>
    <property type="molecule type" value="Genomic_DNA"/>
</dbReference>
<keyword evidence="2" id="KW-0378">Hydrolase</keyword>
<comment type="caution">
    <text evidence="2">The sequence shown here is derived from an EMBL/GenBank/DDBJ whole genome shotgun (WGS) entry which is preliminary data.</text>
</comment>
<dbReference type="SUPFAM" id="SSF109604">
    <property type="entry name" value="HD-domain/PDEase-like"/>
    <property type="match status" value="1"/>
</dbReference>
<dbReference type="PANTHER" id="PTHR33525">
    <property type="match status" value="1"/>
</dbReference>
<protein>
    <submittedName>
        <fullName evidence="2">Phosphohydrolase</fullName>
    </submittedName>
</protein>